<proteinExistence type="predicted"/>
<dbReference type="KEGG" id="fax:FUAX_24250"/>
<evidence type="ECO:0000313" key="3">
    <source>
        <dbReference type="Proteomes" id="UP001348817"/>
    </source>
</evidence>
<keyword evidence="3" id="KW-1185">Reference proteome</keyword>
<keyword evidence="1" id="KW-0812">Transmembrane</keyword>
<evidence type="ECO:0000313" key="2">
    <source>
        <dbReference type="EMBL" id="BDD09993.1"/>
    </source>
</evidence>
<reference evidence="2 3" key="1">
    <citation type="submission" date="2021-12" db="EMBL/GenBank/DDBJ databases">
        <title>Genome sequencing of bacteria with rrn-lacking chromosome and rrn-plasmid.</title>
        <authorList>
            <person name="Anda M."/>
            <person name="Iwasaki W."/>
        </authorList>
    </citation>
    <scope>NUCLEOTIDE SEQUENCE [LARGE SCALE GENOMIC DNA]</scope>
    <source>
        <strain evidence="2 3">DSM 100852</strain>
    </source>
</reference>
<accession>A0AAU9CPL0</accession>
<organism evidence="2 3">
    <name type="scientific">Fulvitalea axinellae</name>
    <dbReference type="NCBI Taxonomy" id="1182444"/>
    <lineage>
        <taxon>Bacteria</taxon>
        <taxon>Pseudomonadati</taxon>
        <taxon>Bacteroidota</taxon>
        <taxon>Cytophagia</taxon>
        <taxon>Cytophagales</taxon>
        <taxon>Persicobacteraceae</taxon>
        <taxon>Fulvitalea</taxon>
    </lineage>
</organism>
<evidence type="ECO:0000256" key="1">
    <source>
        <dbReference type="SAM" id="Phobius"/>
    </source>
</evidence>
<evidence type="ECO:0008006" key="4">
    <source>
        <dbReference type="Google" id="ProtNLM"/>
    </source>
</evidence>
<dbReference type="EMBL" id="AP025314">
    <property type="protein sequence ID" value="BDD09993.1"/>
    <property type="molecule type" value="Genomic_DNA"/>
</dbReference>
<keyword evidence="1" id="KW-0472">Membrane</keyword>
<feature type="transmembrane region" description="Helical" evidence="1">
    <location>
        <begin position="12"/>
        <end position="31"/>
    </location>
</feature>
<sequence>MTDFKKLLSNALDTMMIAFGFLGFLSFSAGLTSSFHVYGKFLLGVGGGLLLLAYLINKRDSYFGADFWLRRERRRLMKNGLKVEVDLAKCKLKSNDWAEIKPRYRNQNVQMGDSPELNEKSVEQVVTDIQGIFWIENKPYKLRCSVVLDEHTVISLLGEKGKAMLYIDPENHKNYFFDMGFLHKNL</sequence>
<protein>
    <recommendedName>
        <fullName evidence="4">SMODS-associating 2TM beta-strand rich effector domain-containing protein</fullName>
    </recommendedName>
</protein>
<keyword evidence="1" id="KW-1133">Transmembrane helix</keyword>
<name>A0AAU9CPL0_9BACT</name>
<gene>
    <name evidence="2" type="ORF">FUAX_24250</name>
</gene>
<dbReference type="RefSeq" id="WP_338391575.1">
    <property type="nucleotide sequence ID" value="NZ_AP025314.1"/>
</dbReference>
<dbReference type="Proteomes" id="UP001348817">
    <property type="component" value="Chromosome"/>
</dbReference>
<feature type="transmembrane region" description="Helical" evidence="1">
    <location>
        <begin position="37"/>
        <end position="56"/>
    </location>
</feature>
<dbReference type="AlphaFoldDB" id="A0AAU9CPL0"/>